<gene>
    <name evidence="1" type="ORF">GG681_08860</name>
</gene>
<reference evidence="1 2" key="1">
    <citation type="submission" date="2019-10" db="EMBL/GenBank/DDBJ databases">
        <title>Epibacterium sp. nov., isolated from seawater.</title>
        <authorList>
            <person name="Zhang X."/>
            <person name="Li N."/>
        </authorList>
    </citation>
    <scope>NUCLEOTIDE SEQUENCE [LARGE SCALE GENOMIC DNA]</scope>
    <source>
        <strain evidence="1 2">SM1969</strain>
    </source>
</reference>
<dbReference type="RefSeq" id="WP_153547251.1">
    <property type="nucleotide sequence ID" value="NZ_WIXK01000004.1"/>
</dbReference>
<comment type="caution">
    <text evidence="1">The sequence shown here is derived from an EMBL/GenBank/DDBJ whole genome shotgun (WGS) entry which is preliminary data.</text>
</comment>
<protein>
    <submittedName>
        <fullName evidence="1">Uncharacterized protein</fullName>
    </submittedName>
</protein>
<evidence type="ECO:0000313" key="2">
    <source>
        <dbReference type="Proteomes" id="UP000436694"/>
    </source>
</evidence>
<proteinExistence type="predicted"/>
<accession>A0A844AXU3</accession>
<name>A0A844AXU3_9RHOB</name>
<sequence length="74" mass="8699">MDFMPTTYDEWEHCISVKCGIPLTVDYIAERIDALQNANDYTTQKFIERWGHAHHEQTLGWFREAATRLDALRA</sequence>
<dbReference type="EMBL" id="WIXK01000004">
    <property type="protein sequence ID" value="MQY42752.1"/>
    <property type="molecule type" value="Genomic_DNA"/>
</dbReference>
<organism evidence="1 2">
    <name type="scientific">Tritonibacter aquimaris</name>
    <dbReference type="NCBI Taxonomy" id="2663379"/>
    <lineage>
        <taxon>Bacteria</taxon>
        <taxon>Pseudomonadati</taxon>
        <taxon>Pseudomonadota</taxon>
        <taxon>Alphaproteobacteria</taxon>
        <taxon>Rhodobacterales</taxon>
        <taxon>Paracoccaceae</taxon>
        <taxon>Tritonibacter</taxon>
    </lineage>
</organism>
<dbReference type="Proteomes" id="UP000436694">
    <property type="component" value="Unassembled WGS sequence"/>
</dbReference>
<dbReference type="AlphaFoldDB" id="A0A844AXU3"/>
<evidence type="ECO:0000313" key="1">
    <source>
        <dbReference type="EMBL" id="MQY42752.1"/>
    </source>
</evidence>
<keyword evidence="2" id="KW-1185">Reference proteome</keyword>